<sequence length="366" mass="39521">MLPIPVAHPGAPDPVPFGAERIARWYDSDISPYGPFYFHAVEPFGPLREHHPEVMEANLERVVEINNTASGNAALIERTLADDHDDLLVTMADAWGAELSGHFRTALAEGRLPKTTQLLGGDLGRGGGLSSTTGPEKAFFNFPRPFVVAPERITRFHRDGAEDEYSTSPAFPSGHTNQATWKSTLLAAMVPEIGLEMLARGSEVGFHRVVLGVHYPLDVIGGRMTGTAAAADRLNDAAFLALIHEAGEEIRAEMQWRCGADLAQCARPSDRTAAVSTFTERMDYQLPYTGERGAAMTVPDGAEGLLVTRFPELTAEQRREVLRLTAGPSGAPLDAPAGQASWQRLNLAAAWASDPYVDDSGVLALR</sequence>
<dbReference type="SUPFAM" id="SSF48317">
    <property type="entry name" value="Acid phosphatase/Vanadium-dependent haloperoxidase"/>
    <property type="match status" value="1"/>
</dbReference>
<dbReference type="Pfam" id="PF01569">
    <property type="entry name" value="PAP2"/>
    <property type="match status" value="1"/>
</dbReference>
<evidence type="ECO:0000313" key="2">
    <source>
        <dbReference type="EMBL" id="AIG64493.1"/>
    </source>
</evidence>
<dbReference type="InterPro" id="IPR000326">
    <property type="entry name" value="PAP2/HPO"/>
</dbReference>
<dbReference type="PANTHER" id="PTHR14969:SF60">
    <property type="entry name" value="NON-SPECIFIC ACID PHOSPHATASE"/>
    <property type="match status" value="1"/>
</dbReference>
<dbReference type="Proteomes" id="UP000028504">
    <property type="component" value="Chromosome"/>
</dbReference>
<organism evidence="2 3">
    <name type="scientific">Corynebacterium atypicum</name>
    <dbReference type="NCBI Taxonomy" id="191610"/>
    <lineage>
        <taxon>Bacteria</taxon>
        <taxon>Bacillati</taxon>
        <taxon>Actinomycetota</taxon>
        <taxon>Actinomycetes</taxon>
        <taxon>Mycobacteriales</taxon>
        <taxon>Corynebacteriaceae</taxon>
        <taxon>Corynebacterium</taxon>
    </lineage>
</organism>
<dbReference type="InterPro" id="IPR001011">
    <property type="entry name" value="Acid_Pase_classA_bac"/>
</dbReference>
<dbReference type="PRINTS" id="PR00483">
    <property type="entry name" value="BACPHPHTASE"/>
</dbReference>
<dbReference type="Gene3D" id="1.20.144.10">
    <property type="entry name" value="Phosphatidic acid phosphatase type 2/haloperoxidase"/>
    <property type="match status" value="1"/>
</dbReference>
<gene>
    <name evidence="2" type="ORF">CATYP_07735</name>
</gene>
<evidence type="ECO:0000259" key="1">
    <source>
        <dbReference type="SMART" id="SM00014"/>
    </source>
</evidence>
<protein>
    <submittedName>
        <fullName evidence="2">Acid phosphatase</fullName>
    </submittedName>
</protein>
<dbReference type="PANTHER" id="PTHR14969">
    <property type="entry name" value="SPHINGOSINE-1-PHOSPHATE PHOSPHOHYDROLASE"/>
    <property type="match status" value="1"/>
</dbReference>
<accession>A0ABN4DDJ2</accession>
<proteinExistence type="predicted"/>
<name>A0ABN4DDJ2_9CORY</name>
<dbReference type="InterPro" id="IPR036938">
    <property type="entry name" value="PAP2/HPO_sf"/>
</dbReference>
<reference evidence="2 3" key="1">
    <citation type="submission" date="2014-07" db="EMBL/GenBank/DDBJ databases">
        <title>Complete genome sequence of Corynebacterium atypicum DSM 44849: identifiction of the mycolic acid biosynthesis genes.</title>
        <authorList>
            <person name="Tippelt A."/>
            <person name="Mollmann S."/>
            <person name="Albersmeier A."/>
            <person name="Jaenicke S."/>
            <person name="Ruckert C."/>
            <person name="Tauch A."/>
        </authorList>
    </citation>
    <scope>NUCLEOTIDE SEQUENCE [LARGE SCALE GENOMIC DNA]</scope>
    <source>
        <strain evidence="2 3">R2070</strain>
    </source>
</reference>
<dbReference type="SMART" id="SM00014">
    <property type="entry name" value="acidPPc"/>
    <property type="match status" value="1"/>
</dbReference>
<keyword evidence="3" id="KW-1185">Reference proteome</keyword>
<feature type="domain" description="Phosphatidic acid phosphatase type 2/haloperoxidase" evidence="1">
    <location>
        <begin position="120"/>
        <end position="234"/>
    </location>
</feature>
<dbReference type="EMBL" id="CP008944">
    <property type="protein sequence ID" value="AIG64493.1"/>
    <property type="molecule type" value="Genomic_DNA"/>
</dbReference>
<evidence type="ECO:0000313" key="3">
    <source>
        <dbReference type="Proteomes" id="UP000028504"/>
    </source>
</evidence>